<keyword evidence="3" id="KW-1185">Reference proteome</keyword>
<keyword evidence="1" id="KW-0472">Membrane</keyword>
<evidence type="ECO:0000313" key="2">
    <source>
        <dbReference type="EMBL" id="SKA82978.1"/>
    </source>
</evidence>
<dbReference type="AlphaFoldDB" id="A0A1T4X1H4"/>
<protein>
    <submittedName>
        <fullName evidence="2">Uncharacterized protein</fullName>
    </submittedName>
</protein>
<dbReference type="Proteomes" id="UP000190460">
    <property type="component" value="Unassembled WGS sequence"/>
</dbReference>
<evidence type="ECO:0000256" key="1">
    <source>
        <dbReference type="SAM" id="Phobius"/>
    </source>
</evidence>
<keyword evidence="1" id="KW-1133">Transmembrane helix</keyword>
<reference evidence="2 3" key="1">
    <citation type="submission" date="2017-02" db="EMBL/GenBank/DDBJ databases">
        <authorList>
            <person name="Peterson S.W."/>
        </authorList>
    </citation>
    <scope>NUCLEOTIDE SEQUENCE [LARGE SCALE GENOMIC DNA]</scope>
    <source>
        <strain evidence="2 3">ATCC 49788</strain>
    </source>
</reference>
<keyword evidence="1" id="KW-0812">Transmembrane</keyword>
<evidence type="ECO:0000313" key="3">
    <source>
        <dbReference type="Proteomes" id="UP000190460"/>
    </source>
</evidence>
<dbReference type="EMBL" id="FUYB01000011">
    <property type="protein sequence ID" value="SKA82978.1"/>
    <property type="molecule type" value="Genomic_DNA"/>
</dbReference>
<dbReference type="STRING" id="92487.SAMN02745130_02338"/>
<dbReference type="RefSeq" id="WP_078922810.1">
    <property type="nucleotide sequence ID" value="NZ_FUYB01000011.1"/>
</dbReference>
<organism evidence="2 3">
    <name type="scientific">Thiothrix eikelboomii</name>
    <dbReference type="NCBI Taxonomy" id="92487"/>
    <lineage>
        <taxon>Bacteria</taxon>
        <taxon>Pseudomonadati</taxon>
        <taxon>Pseudomonadota</taxon>
        <taxon>Gammaproteobacteria</taxon>
        <taxon>Thiotrichales</taxon>
        <taxon>Thiotrichaceae</taxon>
        <taxon>Thiothrix</taxon>
    </lineage>
</organism>
<dbReference type="OrthoDB" id="5625597at2"/>
<proteinExistence type="predicted"/>
<gene>
    <name evidence="2" type="ORF">SAMN02745130_02338</name>
</gene>
<feature type="transmembrane region" description="Helical" evidence="1">
    <location>
        <begin position="69"/>
        <end position="88"/>
    </location>
</feature>
<sequence length="133" mass="14859">MDNRREAEWQKALEQGLNREADELSLAIQARLQQARQQALLELNTQSLAKVKRNWLASLMGRVEAKPSAVLAGLVGAMVLTVGVQVAMNHWADQSLTNAEAMPNNSADVLMSNEDIEFLENMDIYEWLAAEYS</sequence>
<accession>A0A1T4X1H4</accession>
<name>A0A1T4X1H4_9GAMM</name>